<protein>
    <submittedName>
        <fullName evidence="1">Uncharacterized protein</fullName>
    </submittedName>
</protein>
<dbReference type="AlphaFoldDB" id="A0A9J6FI03"/>
<evidence type="ECO:0000313" key="1">
    <source>
        <dbReference type="EMBL" id="KAH9362645.1"/>
    </source>
</evidence>
<reference evidence="1 2" key="1">
    <citation type="journal article" date="2020" name="Cell">
        <title>Large-Scale Comparative Analyses of Tick Genomes Elucidate Their Genetic Diversity and Vector Capacities.</title>
        <authorList>
            <consortium name="Tick Genome and Microbiome Consortium (TIGMIC)"/>
            <person name="Jia N."/>
            <person name="Wang J."/>
            <person name="Shi W."/>
            <person name="Du L."/>
            <person name="Sun Y."/>
            <person name="Zhan W."/>
            <person name="Jiang J.F."/>
            <person name="Wang Q."/>
            <person name="Zhang B."/>
            <person name="Ji P."/>
            <person name="Bell-Sakyi L."/>
            <person name="Cui X.M."/>
            <person name="Yuan T.T."/>
            <person name="Jiang B.G."/>
            <person name="Yang W.F."/>
            <person name="Lam T.T."/>
            <person name="Chang Q.C."/>
            <person name="Ding S.J."/>
            <person name="Wang X.J."/>
            <person name="Zhu J.G."/>
            <person name="Ruan X.D."/>
            <person name="Zhao L."/>
            <person name="Wei J.T."/>
            <person name="Ye R.Z."/>
            <person name="Que T.C."/>
            <person name="Du C.H."/>
            <person name="Zhou Y.H."/>
            <person name="Cheng J.X."/>
            <person name="Dai P.F."/>
            <person name="Guo W.B."/>
            <person name="Han X.H."/>
            <person name="Huang E.J."/>
            <person name="Li L.F."/>
            <person name="Wei W."/>
            <person name="Gao Y.C."/>
            <person name="Liu J.Z."/>
            <person name="Shao H.Z."/>
            <person name="Wang X."/>
            <person name="Wang C.C."/>
            <person name="Yang T.C."/>
            <person name="Huo Q.B."/>
            <person name="Li W."/>
            <person name="Chen H.Y."/>
            <person name="Chen S.E."/>
            <person name="Zhou L.G."/>
            <person name="Ni X.B."/>
            <person name="Tian J.H."/>
            <person name="Sheng Y."/>
            <person name="Liu T."/>
            <person name="Pan Y.S."/>
            <person name="Xia L.Y."/>
            <person name="Li J."/>
            <person name="Zhao F."/>
            <person name="Cao W.C."/>
        </authorList>
    </citation>
    <scope>NUCLEOTIDE SEQUENCE [LARGE SCALE GENOMIC DNA]</scope>
    <source>
        <strain evidence="1">HaeL-2018</strain>
    </source>
</reference>
<keyword evidence="2" id="KW-1185">Reference proteome</keyword>
<sequence>MKRFSSACTVEKPTYTLHGAAHTATESVSILEVQFARALDFGAYVASVVAKSCWTLGFVSHVTKQCYPYAFSLLYTSLVLQRGVVGTAAAPCGAYHKCAKEGLLVHKMRRARFMNQEPRNQPRIQREA</sequence>
<dbReference type="EMBL" id="JABSTR010000001">
    <property type="protein sequence ID" value="KAH9362645.1"/>
    <property type="molecule type" value="Genomic_DNA"/>
</dbReference>
<proteinExistence type="predicted"/>
<name>A0A9J6FI03_HAELO</name>
<comment type="caution">
    <text evidence="1">The sequence shown here is derived from an EMBL/GenBank/DDBJ whole genome shotgun (WGS) entry which is preliminary data.</text>
</comment>
<organism evidence="1 2">
    <name type="scientific">Haemaphysalis longicornis</name>
    <name type="common">Bush tick</name>
    <dbReference type="NCBI Taxonomy" id="44386"/>
    <lineage>
        <taxon>Eukaryota</taxon>
        <taxon>Metazoa</taxon>
        <taxon>Ecdysozoa</taxon>
        <taxon>Arthropoda</taxon>
        <taxon>Chelicerata</taxon>
        <taxon>Arachnida</taxon>
        <taxon>Acari</taxon>
        <taxon>Parasitiformes</taxon>
        <taxon>Ixodida</taxon>
        <taxon>Ixodoidea</taxon>
        <taxon>Ixodidae</taxon>
        <taxon>Haemaphysalinae</taxon>
        <taxon>Haemaphysalis</taxon>
    </lineage>
</organism>
<evidence type="ECO:0000313" key="2">
    <source>
        <dbReference type="Proteomes" id="UP000821853"/>
    </source>
</evidence>
<gene>
    <name evidence="1" type="ORF">HPB48_001258</name>
</gene>
<accession>A0A9J6FI03</accession>
<dbReference type="Proteomes" id="UP000821853">
    <property type="component" value="Chromosome 1"/>
</dbReference>
<dbReference type="VEuPathDB" id="VectorBase:HLOH_046862"/>